<comment type="similarity">
    <text evidence="2 9">Belongs to the major facilitator superfamily. Sugar transporter (TC 2.A.1.1) family.</text>
</comment>
<name>A0A8T2QB84_CERRI</name>
<dbReference type="Pfam" id="PF00083">
    <property type="entry name" value="Sugar_tr"/>
    <property type="match status" value="1"/>
</dbReference>
<protein>
    <recommendedName>
        <fullName evidence="11">Major facilitator superfamily (MFS) profile domain-containing protein</fullName>
    </recommendedName>
</protein>
<dbReference type="GO" id="GO:0015145">
    <property type="term" value="F:monosaccharide transmembrane transporter activity"/>
    <property type="evidence" value="ECO:0007669"/>
    <property type="project" value="InterPro"/>
</dbReference>
<feature type="transmembrane region" description="Helical" evidence="10">
    <location>
        <begin position="388"/>
        <end position="412"/>
    </location>
</feature>
<dbReference type="PRINTS" id="PR00171">
    <property type="entry name" value="SUGRTRNSPORT"/>
</dbReference>
<keyword evidence="5 10" id="KW-0812">Transmembrane</keyword>
<dbReference type="Gene3D" id="1.20.1250.20">
    <property type="entry name" value="MFS general substrate transporter like domains"/>
    <property type="match status" value="1"/>
</dbReference>
<feature type="transmembrane region" description="Helical" evidence="10">
    <location>
        <begin position="287"/>
        <end position="311"/>
    </location>
</feature>
<feature type="transmembrane region" description="Helical" evidence="10">
    <location>
        <begin position="323"/>
        <end position="345"/>
    </location>
</feature>
<keyword evidence="8 10" id="KW-0472">Membrane</keyword>
<evidence type="ECO:0000256" key="3">
    <source>
        <dbReference type="ARBA" id="ARBA00022448"/>
    </source>
</evidence>
<keyword evidence="6" id="KW-0769">Symport</keyword>
<feature type="transmembrane region" description="Helical" evidence="10">
    <location>
        <begin position="203"/>
        <end position="225"/>
    </location>
</feature>
<dbReference type="InterPro" id="IPR036259">
    <property type="entry name" value="MFS_trans_sf"/>
</dbReference>
<dbReference type="OMA" id="NQYIAAF"/>
<sequence>MSAPTVPSAMANKEERNQNGGGVTSLIIISSIVAASVGFLFGYNIGISGGVASMDSFLLYFFPTVYEKKERASENNYCKFSDPWLQAFTSSMYIAGLVSTVASSQTTQVLGRKPTILIAGCLYLAGICLISLAQNVTMLMLGRVILGCGSGFGNQAAPIYLSEMAPPRLRGGLNIVFQLNVTVGILIANLINSITTSLNSWGWRVSFGIGVIPAVLSIMGSLLLVETPNSLIEHGNLIQGKRVLARVRGTIDVDDEFEGLVIASELAAKVKHHPYQNLLKRKNIPPLVIAILIQVFQQLSGINAVMFYAPVLLETMGLGNNAALYSAAITGTVNVLATVLTILVVDRFGRVPLLLVGGAQMFVAQVVIGSLLGVGLKDTGELPLSESIVVVFMICIYVIAFAYSWGCMGMLIPSETFPLEIRSAGQGIAVSVNLFFTFLMAQAFLSLLCGMKYAVFLLFAGIILIMSAFIYFFVPETKGIRIDDAAQLWRAHWFWKKVIGEDTFNEEENTSALLAES</sequence>
<accession>A0A8T2QB84</accession>
<evidence type="ECO:0000313" key="12">
    <source>
        <dbReference type="EMBL" id="KAH7280926.1"/>
    </source>
</evidence>
<dbReference type="InterPro" id="IPR045262">
    <property type="entry name" value="STP/PLT_plant"/>
</dbReference>
<evidence type="ECO:0000313" key="13">
    <source>
        <dbReference type="Proteomes" id="UP000825935"/>
    </source>
</evidence>
<evidence type="ECO:0000256" key="4">
    <source>
        <dbReference type="ARBA" id="ARBA00022597"/>
    </source>
</evidence>
<evidence type="ECO:0000256" key="6">
    <source>
        <dbReference type="ARBA" id="ARBA00022847"/>
    </source>
</evidence>
<evidence type="ECO:0000256" key="1">
    <source>
        <dbReference type="ARBA" id="ARBA00004141"/>
    </source>
</evidence>
<keyword evidence="4" id="KW-0762">Sugar transport</keyword>
<feature type="transmembrane region" description="Helical" evidence="10">
    <location>
        <begin position="83"/>
        <end position="103"/>
    </location>
</feature>
<evidence type="ECO:0000256" key="9">
    <source>
        <dbReference type="RuleBase" id="RU003346"/>
    </source>
</evidence>
<dbReference type="InterPro" id="IPR044778">
    <property type="entry name" value="MFS_STP/MST-like_plant"/>
</dbReference>
<dbReference type="InterPro" id="IPR003663">
    <property type="entry name" value="Sugar/inositol_transpt"/>
</dbReference>
<reference evidence="12" key="1">
    <citation type="submission" date="2021-08" db="EMBL/GenBank/DDBJ databases">
        <title>WGS assembly of Ceratopteris richardii.</title>
        <authorList>
            <person name="Marchant D.B."/>
            <person name="Chen G."/>
            <person name="Jenkins J."/>
            <person name="Shu S."/>
            <person name="Leebens-Mack J."/>
            <person name="Grimwood J."/>
            <person name="Schmutz J."/>
            <person name="Soltis P."/>
            <person name="Soltis D."/>
            <person name="Chen Z.-H."/>
        </authorList>
    </citation>
    <scope>NUCLEOTIDE SEQUENCE</scope>
    <source>
        <strain evidence="12">Whitten #5841</strain>
        <tissue evidence="12">Leaf</tissue>
    </source>
</reference>
<keyword evidence="13" id="KW-1185">Reference proteome</keyword>
<keyword evidence="3 9" id="KW-0813">Transport</keyword>
<dbReference type="FunFam" id="1.20.1250.20:FF:000002">
    <property type="entry name" value="Sugar transport protein 13"/>
    <property type="match status" value="1"/>
</dbReference>
<dbReference type="OrthoDB" id="6612291at2759"/>
<feature type="transmembrane region" description="Helical" evidence="10">
    <location>
        <begin position="115"/>
        <end position="134"/>
    </location>
</feature>
<dbReference type="Proteomes" id="UP000825935">
    <property type="component" value="Chromosome 36"/>
</dbReference>
<feature type="transmembrane region" description="Helical" evidence="10">
    <location>
        <begin position="173"/>
        <end position="191"/>
    </location>
</feature>
<feature type="transmembrane region" description="Helical" evidence="10">
    <location>
        <begin position="352"/>
        <end position="376"/>
    </location>
</feature>
<evidence type="ECO:0000256" key="2">
    <source>
        <dbReference type="ARBA" id="ARBA00010992"/>
    </source>
</evidence>
<evidence type="ECO:0000256" key="8">
    <source>
        <dbReference type="ARBA" id="ARBA00023136"/>
    </source>
</evidence>
<dbReference type="SUPFAM" id="SSF103473">
    <property type="entry name" value="MFS general substrate transporter"/>
    <property type="match status" value="1"/>
</dbReference>
<gene>
    <name evidence="12" type="ORF">KP509_36G020900</name>
</gene>
<evidence type="ECO:0000256" key="5">
    <source>
        <dbReference type="ARBA" id="ARBA00022692"/>
    </source>
</evidence>
<dbReference type="PANTHER" id="PTHR23500:SF357">
    <property type="entry name" value="IP12678P"/>
    <property type="match status" value="1"/>
</dbReference>
<dbReference type="InterPro" id="IPR005828">
    <property type="entry name" value="MFS_sugar_transport-like"/>
</dbReference>
<dbReference type="InterPro" id="IPR020846">
    <property type="entry name" value="MFS_dom"/>
</dbReference>
<dbReference type="AlphaFoldDB" id="A0A8T2QB84"/>
<proteinExistence type="inferred from homology"/>
<evidence type="ECO:0000259" key="11">
    <source>
        <dbReference type="PROSITE" id="PS50850"/>
    </source>
</evidence>
<keyword evidence="7 10" id="KW-1133">Transmembrane helix</keyword>
<evidence type="ECO:0000256" key="7">
    <source>
        <dbReference type="ARBA" id="ARBA00022989"/>
    </source>
</evidence>
<feature type="transmembrane region" description="Helical" evidence="10">
    <location>
        <begin position="424"/>
        <end position="447"/>
    </location>
</feature>
<dbReference type="EMBL" id="CM035441">
    <property type="protein sequence ID" value="KAH7280926.1"/>
    <property type="molecule type" value="Genomic_DNA"/>
</dbReference>
<dbReference type="PROSITE" id="PS50850">
    <property type="entry name" value="MFS"/>
    <property type="match status" value="1"/>
</dbReference>
<evidence type="ECO:0000256" key="10">
    <source>
        <dbReference type="SAM" id="Phobius"/>
    </source>
</evidence>
<comment type="subcellular location">
    <subcellularLocation>
        <location evidence="1">Membrane</location>
        <topology evidence="1">Multi-pass membrane protein</topology>
    </subcellularLocation>
</comment>
<dbReference type="CDD" id="cd17361">
    <property type="entry name" value="MFS_STP"/>
    <property type="match status" value="1"/>
</dbReference>
<feature type="domain" description="Major facilitator superfamily (MFS) profile" evidence="11">
    <location>
        <begin position="30"/>
        <end position="478"/>
    </location>
</feature>
<dbReference type="PANTHER" id="PTHR23500">
    <property type="entry name" value="SOLUTE CARRIER FAMILY 2, FACILITATED GLUCOSE TRANSPORTER"/>
    <property type="match status" value="1"/>
</dbReference>
<feature type="transmembrane region" description="Helical" evidence="10">
    <location>
        <begin position="453"/>
        <end position="474"/>
    </location>
</feature>
<organism evidence="12 13">
    <name type="scientific">Ceratopteris richardii</name>
    <name type="common">Triangle waterfern</name>
    <dbReference type="NCBI Taxonomy" id="49495"/>
    <lineage>
        <taxon>Eukaryota</taxon>
        <taxon>Viridiplantae</taxon>
        <taxon>Streptophyta</taxon>
        <taxon>Embryophyta</taxon>
        <taxon>Tracheophyta</taxon>
        <taxon>Polypodiopsida</taxon>
        <taxon>Polypodiidae</taxon>
        <taxon>Polypodiales</taxon>
        <taxon>Pteridineae</taxon>
        <taxon>Pteridaceae</taxon>
        <taxon>Parkerioideae</taxon>
        <taxon>Ceratopteris</taxon>
    </lineage>
</organism>
<feature type="transmembrane region" description="Helical" evidence="10">
    <location>
        <begin position="20"/>
        <end position="40"/>
    </location>
</feature>
<comment type="caution">
    <text evidence="12">The sequence shown here is derived from an EMBL/GenBank/DDBJ whole genome shotgun (WGS) entry which is preliminary data.</text>
</comment>
<dbReference type="GO" id="GO:0016020">
    <property type="term" value="C:membrane"/>
    <property type="evidence" value="ECO:0007669"/>
    <property type="project" value="UniProtKB-SubCell"/>
</dbReference>
<dbReference type="GO" id="GO:0015293">
    <property type="term" value="F:symporter activity"/>
    <property type="evidence" value="ECO:0007669"/>
    <property type="project" value="UniProtKB-KW"/>
</dbReference>
<dbReference type="NCBIfam" id="TIGR00879">
    <property type="entry name" value="SP"/>
    <property type="match status" value="1"/>
</dbReference>